<dbReference type="SFLD" id="SFLDS00029">
    <property type="entry name" value="Radical_SAM"/>
    <property type="match status" value="1"/>
</dbReference>
<accession>A0A841GT52</accession>
<name>A0A841GT52_9BACT</name>
<dbReference type="Gene3D" id="3.80.30.20">
    <property type="entry name" value="tm_1862 like domain"/>
    <property type="match status" value="1"/>
</dbReference>
<feature type="domain" description="Radical SAM core" evidence="1">
    <location>
        <begin position="215"/>
        <end position="431"/>
    </location>
</feature>
<dbReference type="CDD" id="cd01335">
    <property type="entry name" value="Radical_SAM"/>
    <property type="match status" value="1"/>
</dbReference>
<dbReference type="InterPro" id="IPR023404">
    <property type="entry name" value="rSAM_horseshoe"/>
</dbReference>
<dbReference type="InterPro" id="IPR007197">
    <property type="entry name" value="rSAM"/>
</dbReference>
<dbReference type="Pfam" id="PF04055">
    <property type="entry name" value="Radical_SAM"/>
    <property type="match status" value="1"/>
</dbReference>
<dbReference type="SFLD" id="SFLDG01082">
    <property type="entry name" value="B12-binding_domain_containing"/>
    <property type="match status" value="1"/>
</dbReference>
<dbReference type="GO" id="GO:0003824">
    <property type="term" value="F:catalytic activity"/>
    <property type="evidence" value="ECO:0007669"/>
    <property type="project" value="InterPro"/>
</dbReference>
<dbReference type="InterPro" id="IPR006638">
    <property type="entry name" value="Elp3/MiaA/NifB-like_rSAM"/>
</dbReference>
<sequence>MRRPRKSDDFKEYSYVKKFSDSEIRLNSINGNRGVALIFPNNYTVAASSLSWSWVQQLFWEYNTPVERYFYERWFKKFYSIESFTPLDENKVFLFSFHFEPDIENIVDILKKQGIPILKNQRNENHPTIIVGGAITFFNLELVKPIADVIVIGDLEDKVEQISEGINILLKDKESGLEFLEKIENVIVNEQKNYTLSNFDISKKLPASHIITRFSEFGEKRLIEIGRGCIRRCKFCVMGNTKKPVKFVKTDLIEELLKDEKYPIGIISATITDYPWLDELLDLLEYYKIKFSVSSMRADGITKRLLRLLKQSGQNTYTIAPEGISQKIRDVMLKDLNEEELLTALEMGRMEKFSSVKLYYIVGFDEEDNEDFNELKSFIDKVKKLGYKSITLSINPLIPKKNTPFYGRKFISERRYNEIRKWMYENLKGVKLHFESYKISKKQNLYNNISFEELIKLFSK</sequence>
<evidence type="ECO:0000313" key="2">
    <source>
        <dbReference type="EMBL" id="MBB6062440.1"/>
    </source>
</evidence>
<dbReference type="RefSeq" id="WP_184619119.1">
    <property type="nucleotide sequence ID" value="NZ_JACHEX010000002.1"/>
</dbReference>
<dbReference type="InterPro" id="IPR058240">
    <property type="entry name" value="rSAM_sf"/>
</dbReference>
<gene>
    <name evidence="2" type="ORF">HNP65_000878</name>
</gene>
<protein>
    <submittedName>
        <fullName evidence="2">Radical SAM superfamily enzyme YgiQ (UPF0313 family)</fullName>
    </submittedName>
</protein>
<dbReference type="PANTHER" id="PTHR42731">
    <property type="entry name" value="SLL1084 PROTEIN"/>
    <property type="match status" value="1"/>
</dbReference>
<dbReference type="PROSITE" id="PS51918">
    <property type="entry name" value="RADICAL_SAM"/>
    <property type="match status" value="1"/>
</dbReference>
<reference evidence="2 3" key="1">
    <citation type="submission" date="2020-08" db="EMBL/GenBank/DDBJ databases">
        <title>Genomic Encyclopedia of Type Strains, Phase IV (KMG-IV): sequencing the most valuable type-strain genomes for metagenomic binning, comparative biology and taxonomic classification.</title>
        <authorList>
            <person name="Goeker M."/>
        </authorList>
    </citation>
    <scope>NUCLEOTIDE SEQUENCE [LARGE SCALE GENOMIC DNA]</scope>
    <source>
        <strain evidence="2 3">DSM 13481</strain>
    </source>
</reference>
<dbReference type="Proteomes" id="UP000555828">
    <property type="component" value="Unassembled WGS sequence"/>
</dbReference>
<proteinExistence type="predicted"/>
<evidence type="ECO:0000259" key="1">
    <source>
        <dbReference type="PROSITE" id="PS51918"/>
    </source>
</evidence>
<dbReference type="InterPro" id="IPR045784">
    <property type="entry name" value="Radical_SAM_N2"/>
</dbReference>
<evidence type="ECO:0000313" key="3">
    <source>
        <dbReference type="Proteomes" id="UP000555828"/>
    </source>
</evidence>
<dbReference type="PANTHER" id="PTHR42731:SF5">
    <property type="entry name" value="RADICAL SAM DOMAIN PROTEIN"/>
    <property type="match status" value="1"/>
</dbReference>
<dbReference type="AlphaFoldDB" id="A0A841GT52"/>
<dbReference type="Pfam" id="PF19864">
    <property type="entry name" value="Radical_SAM_N2"/>
    <property type="match status" value="1"/>
</dbReference>
<dbReference type="SUPFAM" id="SSF102114">
    <property type="entry name" value="Radical SAM enzymes"/>
    <property type="match status" value="1"/>
</dbReference>
<dbReference type="SMART" id="SM00729">
    <property type="entry name" value="Elp3"/>
    <property type="match status" value="1"/>
</dbReference>
<keyword evidence="3" id="KW-1185">Reference proteome</keyword>
<dbReference type="EMBL" id="JACHEX010000002">
    <property type="protein sequence ID" value="MBB6062440.1"/>
    <property type="molecule type" value="Genomic_DNA"/>
</dbReference>
<organism evidence="2 3">
    <name type="scientific">Thermosipho japonicus</name>
    <dbReference type="NCBI Taxonomy" id="90323"/>
    <lineage>
        <taxon>Bacteria</taxon>
        <taxon>Thermotogati</taxon>
        <taxon>Thermotogota</taxon>
        <taxon>Thermotogae</taxon>
        <taxon>Thermotogales</taxon>
        <taxon>Fervidobacteriaceae</taxon>
        <taxon>Thermosipho</taxon>
    </lineage>
</organism>
<dbReference type="GO" id="GO:0051536">
    <property type="term" value="F:iron-sulfur cluster binding"/>
    <property type="evidence" value="ECO:0007669"/>
    <property type="project" value="InterPro"/>
</dbReference>
<comment type="caution">
    <text evidence="2">The sequence shown here is derived from an EMBL/GenBank/DDBJ whole genome shotgun (WGS) entry which is preliminary data.</text>
</comment>